<evidence type="ECO:0000313" key="2">
    <source>
        <dbReference type="EMBL" id="KAF4126453.1"/>
    </source>
</evidence>
<gene>
    <name evidence="2" type="ORF">GMORB2_0189</name>
</gene>
<evidence type="ECO:0000313" key="3">
    <source>
        <dbReference type="Proteomes" id="UP000749293"/>
    </source>
</evidence>
<protein>
    <submittedName>
        <fullName evidence="2">Uncharacterized protein</fullName>
    </submittedName>
</protein>
<dbReference type="EMBL" id="JAANYQ010000001">
    <property type="protein sequence ID" value="KAF4126453.1"/>
    <property type="molecule type" value="Genomic_DNA"/>
</dbReference>
<evidence type="ECO:0000256" key="1">
    <source>
        <dbReference type="SAM" id="MobiDB-lite"/>
    </source>
</evidence>
<accession>A0A9P5D3Q1</accession>
<organism evidence="2 3">
    <name type="scientific">Geosmithia morbida</name>
    <dbReference type="NCBI Taxonomy" id="1094350"/>
    <lineage>
        <taxon>Eukaryota</taxon>
        <taxon>Fungi</taxon>
        <taxon>Dikarya</taxon>
        <taxon>Ascomycota</taxon>
        <taxon>Pezizomycotina</taxon>
        <taxon>Sordariomycetes</taxon>
        <taxon>Hypocreomycetidae</taxon>
        <taxon>Hypocreales</taxon>
        <taxon>Bionectriaceae</taxon>
        <taxon>Geosmithia</taxon>
    </lineage>
</organism>
<dbReference type="OrthoDB" id="5146902at2759"/>
<name>A0A9P5D3Q1_9HYPO</name>
<dbReference type="Proteomes" id="UP000749293">
    <property type="component" value="Unassembled WGS sequence"/>
</dbReference>
<reference evidence="2" key="1">
    <citation type="submission" date="2020-03" db="EMBL/GenBank/DDBJ databases">
        <title>Site-based positive gene gene selection in Geosmithia morbida across the United States reveals a broad range of putative effectors and factors for local host and environmental adapation.</title>
        <authorList>
            <person name="Onufrak A."/>
            <person name="Murdoch R.W."/>
            <person name="Gazis R."/>
            <person name="Huff M."/>
            <person name="Staton M."/>
            <person name="Klingeman W."/>
            <person name="Hadziabdic D."/>
        </authorList>
    </citation>
    <scope>NUCLEOTIDE SEQUENCE</scope>
    <source>
        <strain evidence="2">1262</strain>
    </source>
</reference>
<dbReference type="GeneID" id="55966419"/>
<dbReference type="AlphaFoldDB" id="A0A9P5D3Q1"/>
<dbReference type="RefSeq" id="XP_035325105.1">
    <property type="nucleotide sequence ID" value="XM_035462175.1"/>
</dbReference>
<proteinExistence type="predicted"/>
<keyword evidence="3" id="KW-1185">Reference proteome</keyword>
<comment type="caution">
    <text evidence="2">The sequence shown here is derived from an EMBL/GenBank/DDBJ whole genome shotgun (WGS) entry which is preliminary data.</text>
</comment>
<sequence>MSKEKKWGPSEQLDLALAVLFSQGGDKPKYDWAKIHEYMTDWGHTFTREATSQHWSKAILRDFKKRRGDSTPGTPALPASPVKYLGSAKKVSKRGTDAFAAEGDDDDPAAELARPTKKRRGKSATIPVKEYEEDYDSLAQAEALKVDVTPKVEED</sequence>
<feature type="region of interest" description="Disordered" evidence="1">
    <location>
        <begin position="96"/>
        <end position="126"/>
    </location>
</feature>